<dbReference type="EMBL" id="FNLF01000002">
    <property type="protein sequence ID" value="SDQ47879.1"/>
    <property type="molecule type" value="Genomic_DNA"/>
</dbReference>
<dbReference type="Proteomes" id="UP000183053">
    <property type="component" value="Unassembled WGS sequence"/>
</dbReference>
<dbReference type="PANTHER" id="PTHR12147:SF26">
    <property type="entry name" value="PEPTIDASE M28 DOMAIN-CONTAINING PROTEIN"/>
    <property type="match status" value="1"/>
</dbReference>
<feature type="transmembrane region" description="Helical" evidence="1">
    <location>
        <begin position="339"/>
        <end position="358"/>
    </location>
</feature>
<accession>A0A1H1B7H7</accession>
<gene>
    <name evidence="4" type="ORF">SAMN04489765_0576</name>
</gene>
<dbReference type="STRING" id="47312.SAMN04489765_0576"/>
<evidence type="ECO:0000256" key="1">
    <source>
        <dbReference type="SAM" id="Phobius"/>
    </source>
</evidence>
<organism evidence="4 5">
    <name type="scientific">Tsukamurella pulmonis</name>
    <dbReference type="NCBI Taxonomy" id="47312"/>
    <lineage>
        <taxon>Bacteria</taxon>
        <taxon>Bacillati</taxon>
        <taxon>Actinomycetota</taxon>
        <taxon>Actinomycetes</taxon>
        <taxon>Mycobacteriales</taxon>
        <taxon>Tsukamurellaceae</taxon>
        <taxon>Tsukamurella</taxon>
    </lineage>
</organism>
<dbReference type="AlphaFoldDB" id="A0A1H1B7H7"/>
<reference evidence="5" key="1">
    <citation type="submission" date="2016-10" db="EMBL/GenBank/DDBJ databases">
        <authorList>
            <person name="Varghese N."/>
            <person name="Submissions S."/>
        </authorList>
    </citation>
    <scope>NUCLEOTIDE SEQUENCE [LARGE SCALE GENOMIC DNA]</scope>
    <source>
        <strain evidence="5">DSM 44142</strain>
    </source>
</reference>
<feature type="transmembrane region" description="Helical" evidence="1">
    <location>
        <begin position="493"/>
        <end position="511"/>
    </location>
</feature>
<sequence length="768" mass="79737">MPRSERPVTTPRRAVPGVVALLLLAALARGAIATANPPQPEPSSAPAGTFSAERARIHQERVSTRPHPTGSPAAAEVRRYILDELSAAGIDTRVQDAVGSTDALGAVSLARVQNVIARLPGAGSSGTLFLVAHYDSATISHGAGDDGAGVATLLETARALRSGPAPRNDVVLVFTDAEEACLCGAEAFVSQDPAAAAGGVVLNFESRGSSGPAIMFETSRGNGDLVAAYARAAPRPVATSFAVEVYRLLPNDTDFSPFRDAGRFGGLNTAYIDGSAAYHQPQDDVAHQSISSLQHLGTNALAMTRALADADIATLARPSGTDATYFPILGRMIRYPGGFVWPIALLALLVVAVAAVLLRRAGTRAPRLLGAIAWGAVPLLGAAGTSLLLWRGLLLLRPEYGQFADPWAPGWFRLAVVALAFTTVLAWLTLLRRRFDAAALSVGALFWLAVLGVVLAALVPGGSYLAAVPALCGALAVIAGVRTRWALPAQFVAGAATVVVLAPTIAIFFPATGLRLAAPAALFTAVIAVTLLPVLDLLLPAPADGRRRGRSAAPALVAVLVATVAIGAGLAANRPSTAHPVPVAMRYALDADTGKAYWVRPGGDPTGWSDALVTRREDLTTTFPMLRGRGAGTATVGDARPAPLAPAEVRLVGASVERGDRQLRLRITSARGARVLQLTQQQGRVLTATARGREVPIGDRFELRFHALPAEGLDLDLRVQGTGPLRLRVEDASDGLDSLPGFVPRPEGVSALGGHTAETTIVARTVTL</sequence>
<dbReference type="RefSeq" id="WP_197467279.1">
    <property type="nucleotide sequence ID" value="NZ_FNLF01000002.1"/>
</dbReference>
<dbReference type="Pfam" id="PF04389">
    <property type="entry name" value="Peptidase_M28"/>
    <property type="match status" value="1"/>
</dbReference>
<keyword evidence="1" id="KW-0472">Membrane</keyword>
<dbReference type="PANTHER" id="PTHR12147">
    <property type="entry name" value="METALLOPEPTIDASE M28 FAMILY MEMBER"/>
    <property type="match status" value="1"/>
</dbReference>
<evidence type="ECO:0000256" key="2">
    <source>
        <dbReference type="SAM" id="SignalP"/>
    </source>
</evidence>
<dbReference type="InterPro" id="IPR007484">
    <property type="entry name" value="Peptidase_M28"/>
</dbReference>
<keyword evidence="1" id="KW-0812">Transmembrane</keyword>
<dbReference type="Gene3D" id="3.40.630.10">
    <property type="entry name" value="Zn peptidases"/>
    <property type="match status" value="1"/>
</dbReference>
<dbReference type="SUPFAM" id="SSF53187">
    <property type="entry name" value="Zn-dependent exopeptidases"/>
    <property type="match status" value="1"/>
</dbReference>
<evidence type="ECO:0000313" key="5">
    <source>
        <dbReference type="Proteomes" id="UP000183053"/>
    </source>
</evidence>
<dbReference type="GO" id="GO:0008235">
    <property type="term" value="F:metalloexopeptidase activity"/>
    <property type="evidence" value="ECO:0007669"/>
    <property type="project" value="InterPro"/>
</dbReference>
<evidence type="ECO:0000313" key="4">
    <source>
        <dbReference type="EMBL" id="SDQ47879.1"/>
    </source>
</evidence>
<evidence type="ECO:0000259" key="3">
    <source>
        <dbReference type="Pfam" id="PF04389"/>
    </source>
</evidence>
<feature type="chain" id="PRO_5010197966" evidence="2">
    <location>
        <begin position="36"/>
        <end position="768"/>
    </location>
</feature>
<dbReference type="InterPro" id="IPR045175">
    <property type="entry name" value="M28_fam"/>
</dbReference>
<feature type="signal peptide" evidence="2">
    <location>
        <begin position="1"/>
        <end position="35"/>
    </location>
</feature>
<feature type="transmembrane region" description="Helical" evidence="1">
    <location>
        <begin position="551"/>
        <end position="572"/>
    </location>
</feature>
<name>A0A1H1B7H7_9ACTN</name>
<feature type="transmembrane region" description="Helical" evidence="1">
    <location>
        <begin position="410"/>
        <end position="430"/>
    </location>
</feature>
<proteinExistence type="predicted"/>
<keyword evidence="1" id="KW-1133">Transmembrane helix</keyword>
<feature type="transmembrane region" description="Helical" evidence="1">
    <location>
        <begin position="437"/>
        <end position="458"/>
    </location>
</feature>
<feature type="domain" description="Peptidase M28" evidence="3">
    <location>
        <begin position="114"/>
        <end position="303"/>
    </location>
</feature>
<keyword evidence="2" id="KW-0732">Signal</keyword>
<feature type="transmembrane region" description="Helical" evidence="1">
    <location>
        <begin position="464"/>
        <end position="481"/>
    </location>
</feature>
<feature type="transmembrane region" description="Helical" evidence="1">
    <location>
        <begin position="517"/>
        <end position="539"/>
    </location>
</feature>
<feature type="transmembrane region" description="Helical" evidence="1">
    <location>
        <begin position="370"/>
        <end position="390"/>
    </location>
</feature>
<keyword evidence="5" id="KW-1185">Reference proteome</keyword>
<protein>
    <submittedName>
        <fullName evidence="4">Peptidase family M28</fullName>
    </submittedName>
</protein>
<dbReference type="GO" id="GO:0006508">
    <property type="term" value="P:proteolysis"/>
    <property type="evidence" value="ECO:0007669"/>
    <property type="project" value="InterPro"/>
</dbReference>